<sequence length="39" mass="4570">MENIDQKAKKMGLEKGYYLLLMAILDIPVNNEEDKEKED</sequence>
<organism evidence="1 2">
    <name type="scientific">Sphingobacterium ginsenosidimutans</name>
    <dbReference type="NCBI Taxonomy" id="687845"/>
    <lineage>
        <taxon>Bacteria</taxon>
        <taxon>Pseudomonadati</taxon>
        <taxon>Bacteroidota</taxon>
        <taxon>Sphingobacteriia</taxon>
        <taxon>Sphingobacteriales</taxon>
        <taxon>Sphingobacteriaceae</taxon>
        <taxon>Sphingobacterium</taxon>
    </lineage>
</organism>
<evidence type="ECO:0000313" key="2">
    <source>
        <dbReference type="Proteomes" id="UP001500167"/>
    </source>
</evidence>
<comment type="caution">
    <text evidence="1">The sequence shown here is derived from an EMBL/GenBank/DDBJ whole genome shotgun (WGS) entry which is preliminary data.</text>
</comment>
<name>A0ABP8A809_9SPHI</name>
<evidence type="ECO:0000313" key="1">
    <source>
        <dbReference type="EMBL" id="GAA4179593.1"/>
    </source>
</evidence>
<keyword evidence="2" id="KW-1185">Reference proteome</keyword>
<dbReference type="EMBL" id="BAAAZK010000007">
    <property type="protein sequence ID" value="GAA4179593.1"/>
    <property type="molecule type" value="Genomic_DNA"/>
</dbReference>
<proteinExistence type="predicted"/>
<protein>
    <submittedName>
        <fullName evidence="1">Uncharacterized protein</fullName>
    </submittedName>
</protein>
<dbReference type="Proteomes" id="UP001500167">
    <property type="component" value="Unassembled WGS sequence"/>
</dbReference>
<gene>
    <name evidence="1" type="ORF">GCM10022218_32400</name>
</gene>
<accession>A0ABP8A809</accession>
<reference evidence="2" key="1">
    <citation type="journal article" date="2019" name="Int. J. Syst. Evol. Microbiol.">
        <title>The Global Catalogue of Microorganisms (GCM) 10K type strain sequencing project: providing services to taxonomists for standard genome sequencing and annotation.</title>
        <authorList>
            <consortium name="The Broad Institute Genomics Platform"/>
            <consortium name="The Broad Institute Genome Sequencing Center for Infectious Disease"/>
            <person name="Wu L."/>
            <person name="Ma J."/>
        </authorList>
    </citation>
    <scope>NUCLEOTIDE SEQUENCE [LARGE SCALE GENOMIC DNA]</scope>
    <source>
        <strain evidence="2">JCM 16722</strain>
    </source>
</reference>